<dbReference type="InterPro" id="IPR051677">
    <property type="entry name" value="AfsR-DnrI-RedD_regulator"/>
</dbReference>
<keyword evidence="1" id="KW-0812">Transmembrane</keyword>
<feature type="transmembrane region" description="Helical" evidence="1">
    <location>
        <begin position="552"/>
        <end position="570"/>
    </location>
</feature>
<evidence type="ECO:0008006" key="4">
    <source>
        <dbReference type="Google" id="ProtNLM"/>
    </source>
</evidence>
<accession>A0A1H7K0H6</accession>
<dbReference type="InterPro" id="IPR015915">
    <property type="entry name" value="Kelch-typ_b-propeller"/>
</dbReference>
<protein>
    <recommendedName>
        <fullName evidence="4">DNA-binding transcriptional activator of the SARP family</fullName>
    </recommendedName>
</protein>
<dbReference type="PANTHER" id="PTHR35807">
    <property type="entry name" value="TRANSCRIPTIONAL REGULATOR REDD-RELATED"/>
    <property type="match status" value="1"/>
</dbReference>
<dbReference type="EMBL" id="FNZR01000002">
    <property type="protein sequence ID" value="SEK79996.1"/>
    <property type="molecule type" value="Genomic_DNA"/>
</dbReference>
<reference evidence="3" key="1">
    <citation type="submission" date="2016-10" db="EMBL/GenBank/DDBJ databases">
        <authorList>
            <person name="Varghese N."/>
            <person name="Submissions S."/>
        </authorList>
    </citation>
    <scope>NUCLEOTIDE SEQUENCE [LARGE SCALE GENOMIC DNA]</scope>
    <source>
        <strain evidence="3">Jip14</strain>
    </source>
</reference>
<keyword evidence="1" id="KW-0472">Membrane</keyword>
<dbReference type="AlphaFoldDB" id="A0A1H7K0H6"/>
<dbReference type="STRING" id="332977.SAMN05421740_102731"/>
<dbReference type="Proteomes" id="UP000198916">
    <property type="component" value="Unassembled WGS sequence"/>
</dbReference>
<proteinExistence type="predicted"/>
<evidence type="ECO:0000313" key="3">
    <source>
        <dbReference type="Proteomes" id="UP000198916"/>
    </source>
</evidence>
<keyword evidence="3" id="KW-1185">Reference proteome</keyword>
<dbReference type="InterPro" id="IPR011043">
    <property type="entry name" value="Gal_Oxase/kelch_b-propeller"/>
</dbReference>
<sequence length="852" mass="96771">MIWQLVRNIIPYFAFSFSLILMLVRPAECKEIDYGLYIKSYPEIDSKKTSLVLNANDPISLGRELRLSFDMFVRKDNAFGVVFRLITDNDDHIDLLFTAGQNNERYPILVVNEEVHPVSREIAFGKWINVSVGLSKTGNQVSLVFDGKELSVPFGLAKASSARIAFGRCPFESFEMADIASVNIRDVKLFRNQALAYYWKLKEHNGDRALDSLNHAEAVATNPVWMLDMYATWEKVYSKKVQNNSLFAFNGSDKFYIVQPDTNKILVFDPARHAEHELAVLHGCMASNAPNQIYYDALTDELITYNIDENRYSTFSFHTRSWSSDQKGTKDPGYLNNSSVFSARDSAVFSFGGYGYYSYNNDLIRMSPHGNGFETITLSSIPPRYFSATAMMGNSLYIFAGRGNPSGRQELSPRNYYDLYSVTIPGYKVTKLWEETSVPSDFLPGENMIVDTENRAFYVLTTQVSGGRLIRITPDKQGFDTVSFPIEEDLEGLYLYTNLYYSSSQSALYALICKKKSQTETEVSIYSMNFPPISLSSIHQTVRNGQQRKFSLSHYLMLAAAVCGVSLLVWRYRRRRTHKPHDLRSSPHPAINTLQQPEPLEIGLADTHHEFSKSAICFLGGFAVIDREGNDISGQFTPTLKYLLILLILHSRKDIKGLAGRKMINFLWPDKSEESAKNNRNVYLSKLRAIADQLGQFEVQSTNETWSIKLNDVRCDYTEILDLFDRLKSGNPSDKTAIYRLLALLQRGELLPAVETDWIDPFKSEFSSTTVELLTKLLHSSPYVDNDDIRLAIADILFIHDPVNEEALHLKCSILFNSGRKGIAKHVYDNFCRDYQQLLGIAFSHSLTDIVD</sequence>
<evidence type="ECO:0000313" key="2">
    <source>
        <dbReference type="EMBL" id="SEK79996.1"/>
    </source>
</evidence>
<gene>
    <name evidence="2" type="ORF">SAMN05421740_102731</name>
</gene>
<keyword evidence="1" id="KW-1133">Transmembrane helix</keyword>
<dbReference type="PANTHER" id="PTHR35807:SF1">
    <property type="entry name" value="TRANSCRIPTIONAL REGULATOR REDD"/>
    <property type="match status" value="1"/>
</dbReference>
<dbReference type="Gene3D" id="2.120.10.80">
    <property type="entry name" value="Kelch-type beta propeller"/>
    <property type="match status" value="1"/>
</dbReference>
<dbReference type="SUPFAM" id="SSF50965">
    <property type="entry name" value="Galactose oxidase, central domain"/>
    <property type="match status" value="1"/>
</dbReference>
<dbReference type="GO" id="GO:0003677">
    <property type="term" value="F:DNA binding"/>
    <property type="evidence" value="ECO:0007669"/>
    <property type="project" value="TreeGrafter"/>
</dbReference>
<dbReference type="GO" id="GO:0006355">
    <property type="term" value="P:regulation of DNA-templated transcription"/>
    <property type="evidence" value="ECO:0007669"/>
    <property type="project" value="TreeGrafter"/>
</dbReference>
<evidence type="ECO:0000256" key="1">
    <source>
        <dbReference type="SAM" id="Phobius"/>
    </source>
</evidence>
<organism evidence="2 3">
    <name type="scientific">Parapedobacter koreensis</name>
    <dbReference type="NCBI Taxonomy" id="332977"/>
    <lineage>
        <taxon>Bacteria</taxon>
        <taxon>Pseudomonadati</taxon>
        <taxon>Bacteroidota</taxon>
        <taxon>Sphingobacteriia</taxon>
        <taxon>Sphingobacteriales</taxon>
        <taxon>Sphingobacteriaceae</taxon>
        <taxon>Parapedobacter</taxon>
    </lineage>
</organism>
<name>A0A1H7K0H6_9SPHI</name>